<name>A0A7T8HH26_CALRO</name>
<evidence type="ECO:0000313" key="1">
    <source>
        <dbReference type="EMBL" id="QQP49380.1"/>
    </source>
</evidence>
<keyword evidence="2" id="KW-1185">Reference proteome</keyword>
<dbReference type="EMBL" id="CP045895">
    <property type="protein sequence ID" value="QQP49380.1"/>
    <property type="molecule type" value="Genomic_DNA"/>
</dbReference>
<sequence length="57" mass="6287">VLGQLSNLAQYGRTVSVCRSRDGDPVESVAILGEITIISSPRSDCDRDLYQRINDSF</sequence>
<gene>
    <name evidence="1" type="ORF">FKW44_010032</name>
</gene>
<accession>A0A7T8HH26</accession>
<dbReference type="AlphaFoldDB" id="A0A7T8HH26"/>
<evidence type="ECO:0000313" key="2">
    <source>
        <dbReference type="Proteomes" id="UP000595437"/>
    </source>
</evidence>
<feature type="non-terminal residue" evidence="1">
    <location>
        <position position="1"/>
    </location>
</feature>
<proteinExistence type="predicted"/>
<organism evidence="1 2">
    <name type="scientific">Caligus rogercresseyi</name>
    <name type="common">Sea louse</name>
    <dbReference type="NCBI Taxonomy" id="217165"/>
    <lineage>
        <taxon>Eukaryota</taxon>
        <taxon>Metazoa</taxon>
        <taxon>Ecdysozoa</taxon>
        <taxon>Arthropoda</taxon>
        <taxon>Crustacea</taxon>
        <taxon>Multicrustacea</taxon>
        <taxon>Hexanauplia</taxon>
        <taxon>Copepoda</taxon>
        <taxon>Siphonostomatoida</taxon>
        <taxon>Caligidae</taxon>
        <taxon>Caligus</taxon>
    </lineage>
</organism>
<dbReference type="Proteomes" id="UP000595437">
    <property type="component" value="Chromosome 6"/>
</dbReference>
<reference evidence="2" key="1">
    <citation type="submission" date="2021-01" db="EMBL/GenBank/DDBJ databases">
        <title>Caligus Genome Assembly.</title>
        <authorList>
            <person name="Gallardo-Escarate C."/>
        </authorList>
    </citation>
    <scope>NUCLEOTIDE SEQUENCE [LARGE SCALE GENOMIC DNA]</scope>
</reference>
<protein>
    <submittedName>
        <fullName evidence="1">Uncharacterized protein</fullName>
    </submittedName>
</protein>